<dbReference type="Gene3D" id="3.30.565.10">
    <property type="entry name" value="Histidine kinase-like ATPase, C-terminal domain"/>
    <property type="match status" value="1"/>
</dbReference>
<dbReference type="InterPro" id="IPR036890">
    <property type="entry name" value="HATPase_C_sf"/>
</dbReference>
<feature type="domain" description="DNA mismatch repair protein S5" evidence="6">
    <location>
        <begin position="220"/>
        <end position="364"/>
    </location>
</feature>
<sequence>MSPPVHAAIDRTSVHRLTSGQVIIDLQTAVKELVENALDAGATTISVKFREHGLDEIEVEDNGRGIEKEDWPGLALKHHTSKLTSFDDLASVSTLGFRGEALASLCGVATLSITTCTSPSLPLGTALSFTHAGELRVDGSKRVSRSRGTTVKVEQLFENLPVRRKELSKNAKREMGKAIEMVQAYALINLGVRFEVRNVVKGKSQVLLQTPISTTLRANFSNLFAPKSLASLLDLDLTLEVPTEKTVMKRLEGGTVERQQNNSSTIVRVKGLISKPSAPHGRPAGNRQFYYINGRPFSPAKVAKAVNESYKSFNANQFPTVVADFQLAPDAYDVNVSPDKRTIFLHSEGNLIACLKDALARFFEPEKGTFPMQAIGPAVPRSTAAAEGRNGPASPTVKLDDDEQGEEVLQEEEADMEPPRKKKRRDEDASPGPSRTRSTASSPSALSPSSSSLRATASRSSSIVVEVTNPIPPLQDDEVFLPEPPAHFYDDADEEEDTKPAVAELSDDKSPAPQAAVLNEDEGNGSPSLFRRGSSMPRPPPSRNRSPFEDEPNEPDDRPTHAAPGRPAPRLAQTKLTFLGGRGGSEEIGTGGRDSRGNNKSRTNSSSTTTTKKVVSSNGGGETSAGRMQGILRQFLNGTPRTSKDKAGEVDELEDDDVVFDDEQEPSASGEENLLPDRCLPRSRSITRATLGEESLDDHDPAPAASIELLSDEDDALVEQPDDVIMMVDESLCADSPAPIAANEDEDEDDLEVVAASCACVHGSQEIDLEIEIMPPPPPPPPPPRGPEEPAPVPTPLPFGAAASEVAGTLVAADAQLQVDLANLEQIWTAAGAAAATSARNSAPNKPTAVEDDPLAGAGIDERDEAAEATLSRVVSKADFEAMQVVGQFNLGFIIARRRVEMADSSEVHDDLFIVDQHASDEKYNFERLQAETVIQAQRLLAPRVLNLPSADEITAMEHLDVLRLNGFDVEVDENAGVGERVKLTAQPVSRDTVFDVGDLEELVEMIATSGGAEVVRPTKARRMFASRACRKSVMIGKALNHKQMTTILRHMGGMEQPWACPHGRPTMRWLAAVGGGASKTPAEAVGLRDAVAVLGHASM</sequence>
<dbReference type="GO" id="GO:0140664">
    <property type="term" value="F:ATP-dependent DNA damage sensor activity"/>
    <property type="evidence" value="ECO:0007669"/>
    <property type="project" value="InterPro"/>
</dbReference>
<dbReference type="InterPro" id="IPR038973">
    <property type="entry name" value="MutL/Mlh/Pms-like"/>
</dbReference>
<dbReference type="Proteomes" id="UP000777482">
    <property type="component" value="Unassembled WGS sequence"/>
</dbReference>
<accession>A0A9P6W2C6</accession>
<dbReference type="SMART" id="SM01340">
    <property type="entry name" value="DNA_mis_repair"/>
    <property type="match status" value="1"/>
</dbReference>
<feature type="compositionally biased region" description="Low complexity" evidence="4">
    <location>
        <begin position="430"/>
        <end position="462"/>
    </location>
</feature>
<dbReference type="SUPFAM" id="SSF118116">
    <property type="entry name" value="DNA mismatch repair protein MutL"/>
    <property type="match status" value="1"/>
</dbReference>
<evidence type="ECO:0000256" key="2">
    <source>
        <dbReference type="ARBA" id="ARBA00022763"/>
    </source>
</evidence>
<dbReference type="InterPro" id="IPR013507">
    <property type="entry name" value="DNA_mismatch_S5_2-like"/>
</dbReference>
<protein>
    <recommendedName>
        <fullName evidence="3">DNA mismatch repair protein PMS1</fullName>
    </recommendedName>
</protein>
<dbReference type="GO" id="GO:0030983">
    <property type="term" value="F:mismatched DNA binding"/>
    <property type="evidence" value="ECO:0007669"/>
    <property type="project" value="InterPro"/>
</dbReference>
<feature type="domain" description="MutL C-terminal dimerisation" evidence="5">
    <location>
        <begin position="885"/>
        <end position="1040"/>
    </location>
</feature>
<dbReference type="InterPro" id="IPR020568">
    <property type="entry name" value="Ribosomal_Su5_D2-typ_SF"/>
</dbReference>
<feature type="compositionally biased region" description="Low complexity" evidence="4">
    <location>
        <begin position="598"/>
        <end position="617"/>
    </location>
</feature>
<dbReference type="AlphaFoldDB" id="A0A9P6W2C6"/>
<dbReference type="Pfam" id="PF13589">
    <property type="entry name" value="HATPase_c_3"/>
    <property type="match status" value="1"/>
</dbReference>
<dbReference type="Gene3D" id="3.30.1540.20">
    <property type="entry name" value="MutL, C-terminal domain, dimerisation subdomain"/>
    <property type="match status" value="1"/>
</dbReference>
<comment type="similarity">
    <text evidence="1">Belongs to the DNA mismatch repair MutL/HexB family.</text>
</comment>
<dbReference type="SUPFAM" id="SSF55874">
    <property type="entry name" value="ATPase domain of HSP90 chaperone/DNA topoisomerase II/histidine kinase"/>
    <property type="match status" value="1"/>
</dbReference>
<dbReference type="SUPFAM" id="SSF54211">
    <property type="entry name" value="Ribosomal protein S5 domain 2-like"/>
    <property type="match status" value="1"/>
</dbReference>
<dbReference type="Gene3D" id="3.30.1370.100">
    <property type="entry name" value="MutL, C-terminal domain, regulatory subdomain"/>
    <property type="match status" value="1"/>
</dbReference>
<evidence type="ECO:0000256" key="1">
    <source>
        <dbReference type="ARBA" id="ARBA00006082"/>
    </source>
</evidence>
<gene>
    <name evidence="7" type="ORF">C6P46_003080</name>
</gene>
<dbReference type="PANTHER" id="PTHR10073:SF52">
    <property type="entry name" value="MISMATCH REPAIR ENDONUCLEASE PMS2"/>
    <property type="match status" value="1"/>
</dbReference>
<evidence type="ECO:0000256" key="3">
    <source>
        <dbReference type="ARBA" id="ARBA00070941"/>
    </source>
</evidence>
<evidence type="ECO:0000259" key="5">
    <source>
        <dbReference type="SMART" id="SM00853"/>
    </source>
</evidence>
<dbReference type="PROSITE" id="PS00058">
    <property type="entry name" value="DNA_MISMATCH_REPAIR_1"/>
    <property type="match status" value="1"/>
</dbReference>
<feature type="region of interest" description="Disordered" evidence="4">
    <location>
        <begin position="771"/>
        <end position="794"/>
    </location>
</feature>
<dbReference type="NCBIfam" id="TIGR00585">
    <property type="entry name" value="mutl"/>
    <property type="match status" value="1"/>
</dbReference>
<organism evidence="7 8">
    <name type="scientific">Rhodotorula mucilaginosa</name>
    <name type="common">Yeast</name>
    <name type="synonym">Rhodotorula rubra</name>
    <dbReference type="NCBI Taxonomy" id="5537"/>
    <lineage>
        <taxon>Eukaryota</taxon>
        <taxon>Fungi</taxon>
        <taxon>Dikarya</taxon>
        <taxon>Basidiomycota</taxon>
        <taxon>Pucciniomycotina</taxon>
        <taxon>Microbotryomycetes</taxon>
        <taxon>Sporidiobolales</taxon>
        <taxon>Sporidiobolaceae</taxon>
        <taxon>Rhodotorula</taxon>
    </lineage>
</organism>
<dbReference type="SMART" id="SM00853">
    <property type="entry name" value="MutL_C"/>
    <property type="match status" value="1"/>
</dbReference>
<feature type="region of interest" description="Disordered" evidence="4">
    <location>
        <begin position="370"/>
        <end position="711"/>
    </location>
</feature>
<dbReference type="PANTHER" id="PTHR10073">
    <property type="entry name" value="DNA MISMATCH REPAIR PROTEIN MLH, PMS, MUTL"/>
    <property type="match status" value="1"/>
</dbReference>
<dbReference type="GO" id="GO:0005524">
    <property type="term" value="F:ATP binding"/>
    <property type="evidence" value="ECO:0007669"/>
    <property type="project" value="InterPro"/>
</dbReference>
<feature type="compositionally biased region" description="Acidic residues" evidence="4">
    <location>
        <begin position="650"/>
        <end position="665"/>
    </location>
</feature>
<feature type="compositionally biased region" description="Pro residues" evidence="4">
    <location>
        <begin position="774"/>
        <end position="794"/>
    </location>
</feature>
<dbReference type="EMBL" id="PUHQ01000024">
    <property type="protein sequence ID" value="KAG0662767.1"/>
    <property type="molecule type" value="Genomic_DNA"/>
</dbReference>
<dbReference type="InterPro" id="IPR042120">
    <property type="entry name" value="MutL_C_dimsub"/>
</dbReference>
<dbReference type="OrthoDB" id="10263226at2759"/>
<evidence type="ECO:0000313" key="8">
    <source>
        <dbReference type="Proteomes" id="UP000777482"/>
    </source>
</evidence>
<dbReference type="Pfam" id="PF01119">
    <property type="entry name" value="DNA_mis_repair"/>
    <property type="match status" value="1"/>
</dbReference>
<dbReference type="GO" id="GO:0000710">
    <property type="term" value="P:meiotic mismatch repair"/>
    <property type="evidence" value="ECO:0007669"/>
    <property type="project" value="UniProtKB-ARBA"/>
</dbReference>
<dbReference type="InterPro" id="IPR042121">
    <property type="entry name" value="MutL_C_regsub"/>
</dbReference>
<dbReference type="FunFam" id="3.30.565.10:FF:000014">
    <property type="entry name" value="Mismatch repair endonuclease pms1, putative"/>
    <property type="match status" value="1"/>
</dbReference>
<dbReference type="GO" id="GO:0032389">
    <property type="term" value="C:MutLalpha complex"/>
    <property type="evidence" value="ECO:0007669"/>
    <property type="project" value="TreeGrafter"/>
</dbReference>
<dbReference type="InterPro" id="IPR014790">
    <property type="entry name" value="MutL_C"/>
</dbReference>
<comment type="caution">
    <text evidence="7">The sequence shown here is derived from an EMBL/GenBank/DDBJ whole genome shotgun (WGS) entry which is preliminary data.</text>
</comment>
<feature type="compositionally biased region" description="Acidic residues" evidence="4">
    <location>
        <begin position="400"/>
        <end position="416"/>
    </location>
</feature>
<dbReference type="InterPro" id="IPR014721">
    <property type="entry name" value="Ribsml_uS5_D2-typ_fold_subgr"/>
</dbReference>
<dbReference type="FunFam" id="3.30.1370.100:FF:000001">
    <property type="entry name" value="Mismatch repair endonuclease pms1, putative"/>
    <property type="match status" value="1"/>
</dbReference>
<dbReference type="InterPro" id="IPR002099">
    <property type="entry name" value="MutL/Mlh/PMS"/>
</dbReference>
<evidence type="ECO:0000256" key="4">
    <source>
        <dbReference type="SAM" id="MobiDB-lite"/>
    </source>
</evidence>
<name>A0A9P6W2C6_RHOMI</name>
<dbReference type="InterPro" id="IPR037198">
    <property type="entry name" value="MutL_C_sf"/>
</dbReference>
<proteinExistence type="inferred from homology"/>
<keyword evidence="2" id="KW-0227">DNA damage</keyword>
<dbReference type="Gene3D" id="3.30.230.10">
    <property type="match status" value="1"/>
</dbReference>
<dbReference type="GO" id="GO:0016887">
    <property type="term" value="F:ATP hydrolysis activity"/>
    <property type="evidence" value="ECO:0007669"/>
    <property type="project" value="InterPro"/>
</dbReference>
<evidence type="ECO:0000313" key="7">
    <source>
        <dbReference type="EMBL" id="KAG0662767.1"/>
    </source>
</evidence>
<dbReference type="Pfam" id="PF08676">
    <property type="entry name" value="MutL_C"/>
    <property type="match status" value="1"/>
</dbReference>
<keyword evidence="8" id="KW-1185">Reference proteome</keyword>
<evidence type="ECO:0000259" key="6">
    <source>
        <dbReference type="SMART" id="SM01340"/>
    </source>
</evidence>
<dbReference type="CDD" id="cd16926">
    <property type="entry name" value="HATPase_MutL-MLH-PMS-like"/>
    <property type="match status" value="1"/>
</dbReference>
<dbReference type="CDD" id="cd03484">
    <property type="entry name" value="MutL_Trans_hPMS_2_like"/>
    <property type="match status" value="1"/>
</dbReference>
<dbReference type="InterPro" id="IPR014762">
    <property type="entry name" value="DNA_mismatch_repair_CS"/>
</dbReference>
<reference evidence="7 8" key="1">
    <citation type="submission" date="2020-11" db="EMBL/GenBank/DDBJ databases">
        <title>Kefir isolates.</title>
        <authorList>
            <person name="Marcisauskas S."/>
            <person name="Kim Y."/>
            <person name="Blasche S."/>
        </authorList>
    </citation>
    <scope>NUCLEOTIDE SEQUENCE [LARGE SCALE GENOMIC DNA]</scope>
    <source>
        <strain evidence="7 8">KR</strain>
    </source>
</reference>